<keyword evidence="2" id="KW-1185">Reference proteome</keyword>
<sequence>MQGALARAKALRRIIQHAENQLRRDAAIITYTRLIDDLIERLHALNEAGVFERVVHLIEAEPDAEG</sequence>
<accession>A0A3A8AWI3</accession>
<organism evidence="1 2">
    <name type="scientific">Roseovarius spongiae</name>
    <dbReference type="NCBI Taxonomy" id="2320272"/>
    <lineage>
        <taxon>Bacteria</taxon>
        <taxon>Pseudomonadati</taxon>
        <taxon>Pseudomonadota</taxon>
        <taxon>Alphaproteobacteria</taxon>
        <taxon>Rhodobacterales</taxon>
        <taxon>Roseobacteraceae</taxon>
        <taxon>Roseovarius</taxon>
    </lineage>
</organism>
<protein>
    <submittedName>
        <fullName evidence="1">Uncharacterized protein</fullName>
    </submittedName>
</protein>
<dbReference type="Proteomes" id="UP000281128">
    <property type="component" value="Unassembled WGS sequence"/>
</dbReference>
<proteinExistence type="predicted"/>
<dbReference type="AlphaFoldDB" id="A0A3A8AWI3"/>
<reference evidence="1 2" key="1">
    <citation type="submission" date="2018-09" db="EMBL/GenBank/DDBJ databases">
        <title>Roseovarius spongiae sp. nov., isolated from a marine sponge.</title>
        <authorList>
            <person name="Zhuang L."/>
            <person name="Luo L."/>
        </authorList>
    </citation>
    <scope>NUCLEOTIDE SEQUENCE [LARGE SCALE GENOMIC DNA]</scope>
    <source>
        <strain evidence="1 2">HN-E21</strain>
    </source>
</reference>
<evidence type="ECO:0000313" key="2">
    <source>
        <dbReference type="Proteomes" id="UP000281128"/>
    </source>
</evidence>
<evidence type="ECO:0000313" key="1">
    <source>
        <dbReference type="EMBL" id="RKF16097.1"/>
    </source>
</evidence>
<gene>
    <name evidence="1" type="ORF">D6850_00545</name>
</gene>
<comment type="caution">
    <text evidence="1">The sequence shown here is derived from an EMBL/GenBank/DDBJ whole genome shotgun (WGS) entry which is preliminary data.</text>
</comment>
<name>A0A3A8AWI3_9RHOB</name>
<dbReference type="EMBL" id="RAPE01000001">
    <property type="protein sequence ID" value="RKF16097.1"/>
    <property type="molecule type" value="Genomic_DNA"/>
</dbReference>